<organism evidence="1 2">
    <name type="scientific">Chiayiivirga flava</name>
    <dbReference type="NCBI Taxonomy" id="659595"/>
    <lineage>
        <taxon>Bacteria</taxon>
        <taxon>Pseudomonadati</taxon>
        <taxon>Pseudomonadota</taxon>
        <taxon>Gammaproteobacteria</taxon>
        <taxon>Lysobacterales</taxon>
        <taxon>Lysobacteraceae</taxon>
        <taxon>Chiayiivirga</taxon>
    </lineage>
</organism>
<gene>
    <name evidence="1" type="ORF">HNQ52_002086</name>
</gene>
<dbReference type="AlphaFoldDB" id="A0A7W8D5Y8"/>
<comment type="caution">
    <text evidence="1">The sequence shown here is derived from an EMBL/GenBank/DDBJ whole genome shotgun (WGS) entry which is preliminary data.</text>
</comment>
<dbReference type="Proteomes" id="UP000521199">
    <property type="component" value="Unassembled WGS sequence"/>
</dbReference>
<name>A0A7W8D5Y8_9GAMM</name>
<dbReference type="EMBL" id="JACHHP010000003">
    <property type="protein sequence ID" value="MBB5208544.1"/>
    <property type="molecule type" value="Genomic_DNA"/>
</dbReference>
<evidence type="ECO:0000313" key="1">
    <source>
        <dbReference type="EMBL" id="MBB5208544.1"/>
    </source>
</evidence>
<protein>
    <recommendedName>
        <fullName evidence="3">Potassium-transporting ATPase subunit F</fullName>
    </recommendedName>
</protein>
<evidence type="ECO:0008006" key="3">
    <source>
        <dbReference type="Google" id="ProtNLM"/>
    </source>
</evidence>
<keyword evidence="2" id="KW-1185">Reference proteome</keyword>
<accession>A0A7W8D5Y8</accession>
<proteinExistence type="predicted"/>
<evidence type="ECO:0000313" key="2">
    <source>
        <dbReference type="Proteomes" id="UP000521199"/>
    </source>
</evidence>
<reference evidence="1 2" key="1">
    <citation type="submission" date="2020-08" db="EMBL/GenBank/DDBJ databases">
        <title>Genomic Encyclopedia of Type Strains, Phase IV (KMG-IV): sequencing the most valuable type-strain genomes for metagenomic binning, comparative biology and taxonomic classification.</title>
        <authorList>
            <person name="Goeker M."/>
        </authorList>
    </citation>
    <scope>NUCLEOTIDE SEQUENCE [LARGE SCALE GENOMIC DNA]</scope>
    <source>
        <strain evidence="1 2">DSM 24163</strain>
    </source>
</reference>
<sequence>MPTWLTACCLVASAVAALYLLAAIVFPDRF</sequence>